<dbReference type="CDD" id="cd01347">
    <property type="entry name" value="ligand_gated_channel"/>
    <property type="match status" value="1"/>
</dbReference>
<keyword evidence="21" id="KW-1185">Reference proteome</keyword>
<protein>
    <submittedName>
        <fullName evidence="20">TonB-dependent siderophore receptor</fullName>
    </submittedName>
</protein>
<comment type="caution">
    <text evidence="20">The sequence shown here is derived from an EMBL/GenBank/DDBJ whole genome shotgun (WGS) entry which is preliminary data.</text>
</comment>
<feature type="region of interest" description="Disordered" evidence="16">
    <location>
        <begin position="42"/>
        <end position="62"/>
    </location>
</feature>
<dbReference type="PANTHER" id="PTHR32552">
    <property type="entry name" value="FERRICHROME IRON RECEPTOR-RELATED"/>
    <property type="match status" value="1"/>
</dbReference>
<dbReference type="InterPro" id="IPR039426">
    <property type="entry name" value="TonB-dep_rcpt-like"/>
</dbReference>
<dbReference type="GO" id="GO:0009279">
    <property type="term" value="C:cell outer membrane"/>
    <property type="evidence" value="ECO:0007669"/>
    <property type="project" value="UniProtKB-SubCell"/>
</dbReference>
<evidence type="ECO:0000256" key="14">
    <source>
        <dbReference type="PROSITE-ProRule" id="PRU01360"/>
    </source>
</evidence>
<evidence type="ECO:0000256" key="7">
    <source>
        <dbReference type="ARBA" id="ARBA00022729"/>
    </source>
</evidence>
<dbReference type="Proteomes" id="UP000603141">
    <property type="component" value="Unassembled WGS sequence"/>
</dbReference>
<dbReference type="Gene3D" id="2.170.130.10">
    <property type="entry name" value="TonB-dependent receptor, plug domain"/>
    <property type="match status" value="1"/>
</dbReference>
<evidence type="ECO:0000256" key="12">
    <source>
        <dbReference type="ARBA" id="ARBA00023170"/>
    </source>
</evidence>
<name>A0A934VW88_9BACT</name>
<evidence type="ECO:0000313" key="21">
    <source>
        <dbReference type="Proteomes" id="UP000603141"/>
    </source>
</evidence>
<evidence type="ECO:0000313" key="20">
    <source>
        <dbReference type="EMBL" id="MBK1882244.1"/>
    </source>
</evidence>
<dbReference type="AlphaFoldDB" id="A0A934VW88"/>
<gene>
    <name evidence="20" type="ORF">JIN85_07450</name>
</gene>
<keyword evidence="3 14" id="KW-0813">Transport</keyword>
<feature type="signal peptide" evidence="17">
    <location>
        <begin position="1"/>
        <end position="27"/>
    </location>
</feature>
<reference evidence="20" key="1">
    <citation type="submission" date="2021-01" db="EMBL/GenBank/DDBJ databases">
        <title>Modified the classification status of verrucomicrobia.</title>
        <authorList>
            <person name="Feng X."/>
        </authorList>
    </citation>
    <scope>NUCLEOTIDE SEQUENCE</scope>
    <source>
        <strain evidence="20">KCTC 22041</strain>
    </source>
</reference>
<evidence type="ECO:0000256" key="16">
    <source>
        <dbReference type="SAM" id="MobiDB-lite"/>
    </source>
</evidence>
<dbReference type="InterPro" id="IPR012910">
    <property type="entry name" value="Plug_dom"/>
</dbReference>
<dbReference type="InterPro" id="IPR000531">
    <property type="entry name" value="Beta-barrel_TonB"/>
</dbReference>
<dbReference type="PROSITE" id="PS52016">
    <property type="entry name" value="TONB_DEPENDENT_REC_3"/>
    <property type="match status" value="1"/>
</dbReference>
<evidence type="ECO:0000256" key="2">
    <source>
        <dbReference type="ARBA" id="ARBA00009810"/>
    </source>
</evidence>
<feature type="domain" description="TonB-dependent receptor plug" evidence="19">
    <location>
        <begin position="69"/>
        <end position="164"/>
    </location>
</feature>
<dbReference type="SUPFAM" id="SSF56935">
    <property type="entry name" value="Porins"/>
    <property type="match status" value="1"/>
</dbReference>
<keyword evidence="8" id="KW-0408">Iron</keyword>
<proteinExistence type="inferred from homology"/>
<dbReference type="GO" id="GO:0015344">
    <property type="term" value="F:siderophore uptake transmembrane transporter activity"/>
    <property type="evidence" value="ECO:0007669"/>
    <property type="project" value="TreeGrafter"/>
</dbReference>
<evidence type="ECO:0000256" key="5">
    <source>
        <dbReference type="ARBA" id="ARBA00022496"/>
    </source>
</evidence>
<keyword evidence="13 14" id="KW-0998">Cell outer membrane</keyword>
<dbReference type="Pfam" id="PF00593">
    <property type="entry name" value="TonB_dep_Rec_b-barrel"/>
    <property type="match status" value="1"/>
</dbReference>
<dbReference type="InterPro" id="IPR037066">
    <property type="entry name" value="Plug_dom_sf"/>
</dbReference>
<evidence type="ECO:0000256" key="15">
    <source>
        <dbReference type="RuleBase" id="RU003357"/>
    </source>
</evidence>
<keyword evidence="10 15" id="KW-0798">TonB box</keyword>
<keyword evidence="6 14" id="KW-0812">Transmembrane</keyword>
<evidence type="ECO:0000256" key="13">
    <source>
        <dbReference type="ARBA" id="ARBA00023237"/>
    </source>
</evidence>
<dbReference type="FunFam" id="2.170.130.10:FF:000001">
    <property type="entry name" value="Catecholate siderophore TonB-dependent receptor"/>
    <property type="match status" value="1"/>
</dbReference>
<dbReference type="GO" id="GO:0038023">
    <property type="term" value="F:signaling receptor activity"/>
    <property type="evidence" value="ECO:0007669"/>
    <property type="project" value="InterPro"/>
</dbReference>
<keyword evidence="11 14" id="KW-0472">Membrane</keyword>
<keyword evidence="4 14" id="KW-1134">Transmembrane beta strand</keyword>
<dbReference type="EMBL" id="JAENIJ010000009">
    <property type="protein sequence ID" value="MBK1882244.1"/>
    <property type="molecule type" value="Genomic_DNA"/>
</dbReference>
<organism evidence="20 21">
    <name type="scientific">Luteolibacter pohnpeiensis</name>
    <dbReference type="NCBI Taxonomy" id="454153"/>
    <lineage>
        <taxon>Bacteria</taxon>
        <taxon>Pseudomonadati</taxon>
        <taxon>Verrucomicrobiota</taxon>
        <taxon>Verrucomicrobiia</taxon>
        <taxon>Verrucomicrobiales</taxon>
        <taxon>Verrucomicrobiaceae</taxon>
        <taxon>Luteolibacter</taxon>
    </lineage>
</organism>
<comment type="subcellular location">
    <subcellularLocation>
        <location evidence="1 14">Cell outer membrane</location>
        <topology evidence="1 14">Multi-pass membrane protein</topology>
    </subcellularLocation>
</comment>
<evidence type="ECO:0000256" key="9">
    <source>
        <dbReference type="ARBA" id="ARBA00023065"/>
    </source>
</evidence>
<evidence type="ECO:0000256" key="6">
    <source>
        <dbReference type="ARBA" id="ARBA00022692"/>
    </source>
</evidence>
<dbReference type="RefSeq" id="WP_200269195.1">
    <property type="nucleotide sequence ID" value="NZ_JAENIJ010000009.1"/>
</dbReference>
<evidence type="ECO:0000256" key="11">
    <source>
        <dbReference type="ARBA" id="ARBA00023136"/>
    </source>
</evidence>
<evidence type="ECO:0000256" key="3">
    <source>
        <dbReference type="ARBA" id="ARBA00022448"/>
    </source>
</evidence>
<dbReference type="GO" id="GO:0015891">
    <property type="term" value="P:siderophore transport"/>
    <property type="evidence" value="ECO:0007669"/>
    <property type="project" value="InterPro"/>
</dbReference>
<evidence type="ECO:0000256" key="17">
    <source>
        <dbReference type="SAM" id="SignalP"/>
    </source>
</evidence>
<keyword evidence="12 20" id="KW-0675">Receptor</keyword>
<keyword evidence="7 17" id="KW-0732">Signal</keyword>
<evidence type="ECO:0000256" key="8">
    <source>
        <dbReference type="ARBA" id="ARBA00023004"/>
    </source>
</evidence>
<dbReference type="FunFam" id="2.40.170.20:FF:000005">
    <property type="entry name" value="TonB-dependent siderophore receptor"/>
    <property type="match status" value="1"/>
</dbReference>
<dbReference type="InterPro" id="IPR036942">
    <property type="entry name" value="Beta-barrel_TonB_sf"/>
</dbReference>
<sequence length="706" mass="78746">MRSPHSSRPAKWILPVALAAGLQASHAEEAVDLAPLTVTADANKSSTEKTEGYAPPASTTGALKSDVPLLETPQAISVLDRDLMEDQDARKLEDLLKNVSGVSTGGYYKGWDYFRIRGFEAGSSTFWDGLRGDYGRSVELYGLERVEVIKGPASSLYGQGPLGGMVNVVSKKPKAETFGELSLTGGSWNYMEVAGDTGTTFNESKTLYGRIVGLYSTQDSFVDYAETERYYIAPSLTWEISPDTKITFLASHQHDEGVHAFPLPAYGSVLYNPNGKISTDLFIGAPDIANLFEWERSRVGYQLEHKFNEVVSLRQNLSYSHLKQKWDNMLYPASFDGTTLYTYPYQYDESMDRFGVDTALDFDFDTGSINHLATVGVDYYREESDNHSEQIDYSDFPGSYVPIDVYDPTYPDTIPGYSTFTHTQSKNDSLGFYFQDHAKLTDQLTLTLGGRYDQVYYDGGSDEQKKHAFTPKAGITYALQPNVAVYANYSRSFEPQWYSTDSNGNAVDPEEGENWETGIKYSLFDGKLNGMATVFQLTRKNVATDNPATADPYDSIVSGEQRSRGFEWENSAQITPGLKFTMAYTYIDAEVTEDNTIAEGTRLIGVPDQSINAWLKYTIQDGTFEGLGFGFGGRYYTSQAGDQSDSFSLPAYGLLDAALYYEKENYRVQVNFNNLTDKRHFVGSYNDLYVLPGEPFNVSANVTWRF</sequence>
<evidence type="ECO:0000256" key="1">
    <source>
        <dbReference type="ARBA" id="ARBA00004571"/>
    </source>
</evidence>
<dbReference type="Pfam" id="PF07715">
    <property type="entry name" value="Plug"/>
    <property type="match status" value="1"/>
</dbReference>
<evidence type="ECO:0000256" key="4">
    <source>
        <dbReference type="ARBA" id="ARBA00022452"/>
    </source>
</evidence>
<feature type="domain" description="TonB-dependent receptor-like beta-barrel" evidence="18">
    <location>
        <begin position="241"/>
        <end position="675"/>
    </location>
</feature>
<dbReference type="PANTHER" id="PTHR32552:SF68">
    <property type="entry name" value="FERRICHROME OUTER MEMBRANE TRANSPORTER_PHAGE RECEPTOR"/>
    <property type="match status" value="1"/>
</dbReference>
<comment type="similarity">
    <text evidence="2 14 15">Belongs to the TonB-dependent receptor family.</text>
</comment>
<keyword evidence="9" id="KW-0406">Ion transport</keyword>
<feature type="chain" id="PRO_5037761793" evidence="17">
    <location>
        <begin position="28"/>
        <end position="706"/>
    </location>
</feature>
<dbReference type="NCBIfam" id="TIGR01783">
    <property type="entry name" value="TonB-siderophor"/>
    <property type="match status" value="1"/>
</dbReference>
<evidence type="ECO:0000259" key="19">
    <source>
        <dbReference type="Pfam" id="PF07715"/>
    </source>
</evidence>
<keyword evidence="5" id="KW-0410">Iron transport</keyword>
<dbReference type="InterPro" id="IPR010105">
    <property type="entry name" value="TonB_sidphr_rcpt"/>
</dbReference>
<evidence type="ECO:0000256" key="10">
    <source>
        <dbReference type="ARBA" id="ARBA00023077"/>
    </source>
</evidence>
<dbReference type="Gene3D" id="2.40.170.20">
    <property type="entry name" value="TonB-dependent receptor, beta-barrel domain"/>
    <property type="match status" value="1"/>
</dbReference>
<evidence type="ECO:0000259" key="18">
    <source>
        <dbReference type="Pfam" id="PF00593"/>
    </source>
</evidence>
<accession>A0A934VW88</accession>